<dbReference type="AlphaFoldDB" id="A0A5J5ESG6"/>
<feature type="compositionally biased region" description="Basic and acidic residues" evidence="4">
    <location>
        <begin position="50"/>
        <end position="64"/>
    </location>
</feature>
<evidence type="ECO:0000313" key="8">
    <source>
        <dbReference type="Proteomes" id="UP000326924"/>
    </source>
</evidence>
<feature type="region of interest" description="Disordered" evidence="4">
    <location>
        <begin position="26"/>
        <end position="168"/>
    </location>
</feature>
<gene>
    <name evidence="7" type="ORF">FN846DRAFT_891768</name>
</gene>
<dbReference type="OrthoDB" id="444809at2759"/>
<feature type="compositionally biased region" description="Basic and acidic residues" evidence="4">
    <location>
        <begin position="244"/>
        <end position="259"/>
    </location>
</feature>
<feature type="region of interest" description="Disordered" evidence="4">
    <location>
        <begin position="326"/>
        <end position="354"/>
    </location>
</feature>
<dbReference type="GO" id="GO:0042274">
    <property type="term" value="P:ribosomal small subunit biogenesis"/>
    <property type="evidence" value="ECO:0007669"/>
    <property type="project" value="TreeGrafter"/>
</dbReference>
<comment type="similarity">
    <text evidence="2">Belongs to the SURF6 family.</text>
</comment>
<feature type="compositionally biased region" description="Basic and acidic residues" evidence="4">
    <location>
        <begin position="421"/>
        <end position="430"/>
    </location>
</feature>
<dbReference type="PANTHER" id="PTHR14369">
    <property type="entry name" value="SURFEIT LOCUS PROTEIN 6"/>
    <property type="match status" value="1"/>
</dbReference>
<evidence type="ECO:0000313" key="7">
    <source>
        <dbReference type="EMBL" id="KAA8901701.1"/>
    </source>
</evidence>
<dbReference type="GO" id="GO:0003677">
    <property type="term" value="F:DNA binding"/>
    <property type="evidence" value="ECO:0007669"/>
    <property type="project" value="TreeGrafter"/>
</dbReference>
<keyword evidence="8" id="KW-1185">Reference proteome</keyword>
<feature type="compositionally biased region" description="Polar residues" evidence="4">
    <location>
        <begin position="30"/>
        <end position="44"/>
    </location>
</feature>
<evidence type="ECO:0000256" key="3">
    <source>
        <dbReference type="ARBA" id="ARBA00023242"/>
    </source>
</evidence>
<comment type="caution">
    <text evidence="7">The sequence shown here is derived from an EMBL/GenBank/DDBJ whole genome shotgun (WGS) entry which is preliminary data.</text>
</comment>
<evidence type="ECO:0000259" key="6">
    <source>
        <dbReference type="Pfam" id="PF15459"/>
    </source>
</evidence>
<dbReference type="GO" id="GO:0005730">
    <property type="term" value="C:nucleolus"/>
    <property type="evidence" value="ECO:0007669"/>
    <property type="project" value="TreeGrafter"/>
</dbReference>
<proteinExistence type="inferred from homology"/>
<feature type="compositionally biased region" description="Acidic residues" evidence="4">
    <location>
        <begin position="85"/>
        <end position="100"/>
    </location>
</feature>
<feature type="domain" description="Ribosomal RNA-processing protein 14 N-terminal" evidence="6">
    <location>
        <begin position="7"/>
        <end position="65"/>
    </location>
</feature>
<dbReference type="InterPro" id="IPR029188">
    <property type="entry name" value="Rrp14_N"/>
</dbReference>
<dbReference type="FunCoup" id="A0A5J5ESG6">
    <property type="interactions" value="317"/>
</dbReference>
<dbReference type="InParanoid" id="A0A5J5ESG6"/>
<dbReference type="EMBL" id="VXIS01000142">
    <property type="protein sequence ID" value="KAA8901701.1"/>
    <property type="molecule type" value="Genomic_DNA"/>
</dbReference>
<sequence length="479" mass="53121">MADIEERLKSHSSAFEGLLSLIPGDKYFPSDNSWSAADAKQNQWTKRKQSKEEHKRAKKAKLDPDSATTAAEMREKKRHRSVASDDNESGEGDNDEDAVAEDIPVKEQQPVTKKSMKAKATPTQKKKAELSEAIKTPTQQKKGKGRTSDEAVAPPSEVLSIVPATEAAADNDEEMADANDEETIQVNGFADIETPVPATPALKPSKPQLDPAQRAEQRARLAARIEALRAKRKADNADGTSARTRQDLLEARRNKDLQRKERKKQLRLAAKMAGEETAETLPTGVEPATPATVKKPASTVVKDFSFGVVTFDDGRKLDAKLQDFQKEKKRKGPTDLLGQIKHNEAKKRRLENMSEEKKAVIEEKDKWSKALKQATGEKVKDDEKLLKKALKRQEAQKRKSATEWNERLSGQAKAQHLRQKKRDENIQARKDQKKAHKMGKKGVIMKKGGKPIGKKGPKKVSRPGFEGGFKAGKGGKGKK</sequence>
<evidence type="ECO:0000259" key="5">
    <source>
        <dbReference type="Pfam" id="PF04935"/>
    </source>
</evidence>
<evidence type="ECO:0000256" key="2">
    <source>
        <dbReference type="ARBA" id="ARBA00005904"/>
    </source>
</evidence>
<protein>
    <submittedName>
        <fullName evidence="7">Surfeit locus protein 6-domain-containing protein</fullName>
    </submittedName>
</protein>
<evidence type="ECO:0000256" key="1">
    <source>
        <dbReference type="ARBA" id="ARBA00004123"/>
    </source>
</evidence>
<dbReference type="PANTHER" id="PTHR14369:SF0">
    <property type="entry name" value="SURFEIT LOCUS PROTEIN 6"/>
    <property type="match status" value="1"/>
</dbReference>
<feature type="compositionally biased region" description="Basic and acidic residues" evidence="4">
    <location>
        <begin position="390"/>
        <end position="406"/>
    </location>
</feature>
<dbReference type="GO" id="GO:0042273">
    <property type="term" value="P:ribosomal large subunit biogenesis"/>
    <property type="evidence" value="ECO:0007669"/>
    <property type="project" value="TreeGrafter"/>
</dbReference>
<dbReference type="InterPro" id="IPR029190">
    <property type="entry name" value="Rrp14/SURF6_C"/>
</dbReference>
<reference evidence="7 8" key="1">
    <citation type="submission" date="2019-09" db="EMBL/GenBank/DDBJ databases">
        <title>Draft genome of the ectomycorrhizal ascomycete Sphaerosporella brunnea.</title>
        <authorList>
            <consortium name="DOE Joint Genome Institute"/>
            <person name="Benucci G.M."/>
            <person name="Marozzi G."/>
            <person name="Antonielli L."/>
            <person name="Sanchez S."/>
            <person name="Marco P."/>
            <person name="Wang X."/>
            <person name="Falini L.B."/>
            <person name="Barry K."/>
            <person name="Haridas S."/>
            <person name="Lipzen A."/>
            <person name="Labutti K."/>
            <person name="Grigoriev I.V."/>
            <person name="Murat C."/>
            <person name="Martin F."/>
            <person name="Albertini E."/>
            <person name="Donnini D."/>
            <person name="Bonito G."/>
        </authorList>
    </citation>
    <scope>NUCLEOTIDE SEQUENCE [LARGE SCALE GENOMIC DNA]</scope>
    <source>
        <strain evidence="7 8">Sb_GMNB300</strain>
    </source>
</reference>
<dbReference type="GO" id="GO:0003723">
    <property type="term" value="F:RNA binding"/>
    <property type="evidence" value="ECO:0007669"/>
    <property type="project" value="TreeGrafter"/>
</dbReference>
<feature type="compositionally biased region" description="Basic residues" evidence="4">
    <location>
        <begin position="431"/>
        <end position="461"/>
    </location>
</feature>
<name>A0A5J5ESG6_9PEZI</name>
<accession>A0A5J5ESG6</accession>
<keyword evidence="3" id="KW-0539">Nucleus</keyword>
<feature type="domain" description="Ribosomal RNA-processing protein 14/surfeit locus protein 6 C-terminal" evidence="5">
    <location>
        <begin position="246"/>
        <end position="439"/>
    </location>
</feature>
<feature type="region of interest" description="Disordered" evidence="4">
    <location>
        <begin position="231"/>
        <end position="291"/>
    </location>
</feature>
<feature type="region of interest" description="Disordered" evidence="4">
    <location>
        <begin position="390"/>
        <end position="479"/>
    </location>
</feature>
<dbReference type="InterPro" id="IPR007019">
    <property type="entry name" value="SURF6"/>
</dbReference>
<dbReference type="Proteomes" id="UP000326924">
    <property type="component" value="Unassembled WGS sequence"/>
</dbReference>
<dbReference type="Pfam" id="PF04935">
    <property type="entry name" value="SURF6"/>
    <property type="match status" value="1"/>
</dbReference>
<evidence type="ECO:0000256" key="4">
    <source>
        <dbReference type="SAM" id="MobiDB-lite"/>
    </source>
</evidence>
<organism evidence="7 8">
    <name type="scientific">Sphaerosporella brunnea</name>
    <dbReference type="NCBI Taxonomy" id="1250544"/>
    <lineage>
        <taxon>Eukaryota</taxon>
        <taxon>Fungi</taxon>
        <taxon>Dikarya</taxon>
        <taxon>Ascomycota</taxon>
        <taxon>Pezizomycotina</taxon>
        <taxon>Pezizomycetes</taxon>
        <taxon>Pezizales</taxon>
        <taxon>Pyronemataceae</taxon>
        <taxon>Sphaerosporella</taxon>
    </lineage>
</organism>
<comment type="subcellular location">
    <subcellularLocation>
        <location evidence="1">Nucleus</location>
    </subcellularLocation>
</comment>
<feature type="region of interest" description="Disordered" evidence="4">
    <location>
        <begin position="194"/>
        <end position="219"/>
    </location>
</feature>
<dbReference type="Pfam" id="PF15459">
    <property type="entry name" value="RRP14"/>
    <property type="match status" value="1"/>
</dbReference>